<dbReference type="GO" id="GO:0005634">
    <property type="term" value="C:nucleus"/>
    <property type="evidence" value="ECO:0007669"/>
    <property type="project" value="UniProtKB-SubCell"/>
</dbReference>
<dbReference type="PANTHER" id="PTHR46481:SF10">
    <property type="entry name" value="ZINC FINGER BED DOMAIN-CONTAINING PROTEIN 39"/>
    <property type="match status" value="1"/>
</dbReference>
<keyword evidence="4" id="KW-0862">Zinc</keyword>
<keyword evidence="3" id="KW-0863">Zinc-finger</keyword>
<keyword evidence="2" id="KW-0479">Metal-binding</keyword>
<gene>
    <name evidence="7" type="ORF">RDB_LOCUS26598</name>
</gene>
<evidence type="ECO:0000256" key="1">
    <source>
        <dbReference type="ARBA" id="ARBA00004123"/>
    </source>
</evidence>
<evidence type="ECO:0000256" key="4">
    <source>
        <dbReference type="ARBA" id="ARBA00022833"/>
    </source>
</evidence>
<sequence>MSPAPIAISSSSSPLTKSDLKRVNKLSDKQAWSLLDDVIRAAAMSSWTSYIYAHFNVFVERRVDEYGEQTLWFRFECKNDPILHTQYRARKDTSSGTHNLIRGADACQLACNAAQSSLASTEEVREFSLARLRTLIALWCTRNHRPFELFRDDLFAAIVHELRPGTTIPDPSTISRDVRSIYINNKESICRYFQQIDHIHLAMDGWTVPTSRSYLGVVAIWQHSGQLHRAILEFVMLTKRHSGEYLAQQTAECLNKYDLGPKLLTVCMDNANNNNTFTLELQKRFPTFGGPSFRGRCSAHIVNLMAKAYLSIFSKPANRKRSTQGNGAFQAPSKRCRLVNNPTDVASTESPGEYDAGNDSDSEGEDGPADDIDEDKSEYNNATVKASVIAAFSEVEKNFGLVISQSDRQTAQQLLPKISGLASRAKRSPLVQQKFEHYVAATPGLSSSCSPHPALPCGVATRWNTELTCIRGHVQKRPAVKLLTADRDLSLKRY</sequence>
<feature type="compositionally biased region" description="Polar residues" evidence="6">
    <location>
        <begin position="340"/>
        <end position="350"/>
    </location>
</feature>
<evidence type="ECO:0000256" key="2">
    <source>
        <dbReference type="ARBA" id="ARBA00022723"/>
    </source>
</evidence>
<accession>A0A8H2WFD4</accession>
<dbReference type="AlphaFoldDB" id="A0A8H2WFD4"/>
<keyword evidence="5" id="KW-0539">Nucleus</keyword>
<feature type="region of interest" description="Disordered" evidence="6">
    <location>
        <begin position="339"/>
        <end position="376"/>
    </location>
</feature>
<evidence type="ECO:0000256" key="3">
    <source>
        <dbReference type="ARBA" id="ARBA00022771"/>
    </source>
</evidence>
<dbReference type="EMBL" id="CAJMWS010000141">
    <property type="protein sequence ID" value="CAE6371524.1"/>
    <property type="molecule type" value="Genomic_DNA"/>
</dbReference>
<comment type="subcellular location">
    <subcellularLocation>
        <location evidence="1">Nucleus</location>
    </subcellularLocation>
</comment>
<dbReference type="InterPro" id="IPR012337">
    <property type="entry name" value="RNaseH-like_sf"/>
</dbReference>
<feature type="compositionally biased region" description="Acidic residues" evidence="6">
    <location>
        <begin position="356"/>
        <end position="376"/>
    </location>
</feature>
<dbReference type="SUPFAM" id="SSF53098">
    <property type="entry name" value="Ribonuclease H-like"/>
    <property type="match status" value="1"/>
</dbReference>
<evidence type="ECO:0000313" key="8">
    <source>
        <dbReference type="Proteomes" id="UP000663846"/>
    </source>
</evidence>
<name>A0A8H2WFD4_9AGAM</name>
<dbReference type="GO" id="GO:0008270">
    <property type="term" value="F:zinc ion binding"/>
    <property type="evidence" value="ECO:0007669"/>
    <property type="project" value="UniProtKB-KW"/>
</dbReference>
<organism evidence="7 8">
    <name type="scientific">Rhizoctonia solani</name>
    <dbReference type="NCBI Taxonomy" id="456999"/>
    <lineage>
        <taxon>Eukaryota</taxon>
        <taxon>Fungi</taxon>
        <taxon>Dikarya</taxon>
        <taxon>Basidiomycota</taxon>
        <taxon>Agaricomycotina</taxon>
        <taxon>Agaricomycetes</taxon>
        <taxon>Cantharellales</taxon>
        <taxon>Ceratobasidiaceae</taxon>
        <taxon>Rhizoctonia</taxon>
    </lineage>
</organism>
<evidence type="ECO:0000313" key="7">
    <source>
        <dbReference type="EMBL" id="CAE6371524.1"/>
    </source>
</evidence>
<evidence type="ECO:0000256" key="5">
    <source>
        <dbReference type="ARBA" id="ARBA00023242"/>
    </source>
</evidence>
<comment type="caution">
    <text evidence="7">The sequence shown here is derived from an EMBL/GenBank/DDBJ whole genome shotgun (WGS) entry which is preliminary data.</text>
</comment>
<dbReference type="InterPro" id="IPR052035">
    <property type="entry name" value="ZnF_BED_domain_contain"/>
</dbReference>
<dbReference type="PANTHER" id="PTHR46481">
    <property type="entry name" value="ZINC FINGER BED DOMAIN-CONTAINING PROTEIN 4"/>
    <property type="match status" value="1"/>
</dbReference>
<reference evidence="7" key="1">
    <citation type="submission" date="2021-01" db="EMBL/GenBank/DDBJ databases">
        <authorList>
            <person name="Kaushik A."/>
        </authorList>
    </citation>
    <scope>NUCLEOTIDE SEQUENCE</scope>
    <source>
        <strain evidence="7">AG1-1C</strain>
    </source>
</reference>
<evidence type="ECO:0008006" key="9">
    <source>
        <dbReference type="Google" id="ProtNLM"/>
    </source>
</evidence>
<protein>
    <recommendedName>
        <fullName evidence="9">AC transposase</fullName>
    </recommendedName>
</protein>
<proteinExistence type="predicted"/>
<dbReference type="Proteomes" id="UP000663846">
    <property type="component" value="Unassembled WGS sequence"/>
</dbReference>
<evidence type="ECO:0000256" key="6">
    <source>
        <dbReference type="SAM" id="MobiDB-lite"/>
    </source>
</evidence>